<dbReference type="EMBL" id="FOUY01000006">
    <property type="protein sequence ID" value="SFN02782.1"/>
    <property type="molecule type" value="Genomic_DNA"/>
</dbReference>
<keyword evidence="3" id="KW-0597">Phosphoprotein</keyword>
<dbReference type="RefSeq" id="WP_093340010.1">
    <property type="nucleotide sequence ID" value="NZ_FOUY01000006.1"/>
</dbReference>
<dbReference type="InterPro" id="IPR036890">
    <property type="entry name" value="HATPase_C_sf"/>
</dbReference>
<dbReference type="GO" id="GO:0005524">
    <property type="term" value="F:ATP binding"/>
    <property type="evidence" value="ECO:0007669"/>
    <property type="project" value="UniProtKB-KW"/>
</dbReference>
<dbReference type="Pfam" id="PF02518">
    <property type="entry name" value="HATPase_c"/>
    <property type="match status" value="1"/>
</dbReference>
<feature type="domain" description="Histidine kinase/HSP90-like ATPase" evidence="10">
    <location>
        <begin position="296"/>
        <end position="384"/>
    </location>
</feature>
<evidence type="ECO:0000256" key="9">
    <source>
        <dbReference type="SAM" id="Phobius"/>
    </source>
</evidence>
<evidence type="ECO:0000256" key="2">
    <source>
        <dbReference type="ARBA" id="ARBA00012438"/>
    </source>
</evidence>
<keyword evidence="9" id="KW-0472">Membrane</keyword>
<evidence type="ECO:0000313" key="12">
    <source>
        <dbReference type="Proteomes" id="UP000199614"/>
    </source>
</evidence>
<dbReference type="PANTHER" id="PTHR24421:SF10">
    <property type="entry name" value="NITRATE_NITRITE SENSOR PROTEIN NARQ"/>
    <property type="match status" value="1"/>
</dbReference>
<dbReference type="Proteomes" id="UP000199614">
    <property type="component" value="Unassembled WGS sequence"/>
</dbReference>
<dbReference type="SMART" id="SM00387">
    <property type="entry name" value="HATPase_c"/>
    <property type="match status" value="1"/>
</dbReference>
<keyword evidence="9" id="KW-0812">Transmembrane</keyword>
<dbReference type="InterPro" id="IPR003594">
    <property type="entry name" value="HATPase_dom"/>
</dbReference>
<dbReference type="PANTHER" id="PTHR24421">
    <property type="entry name" value="NITRATE/NITRITE SENSOR PROTEIN NARX-RELATED"/>
    <property type="match status" value="1"/>
</dbReference>
<dbReference type="AlphaFoldDB" id="A0A1I4VND5"/>
<evidence type="ECO:0000256" key="3">
    <source>
        <dbReference type="ARBA" id="ARBA00022553"/>
    </source>
</evidence>
<organism evidence="11 12">
    <name type="scientific">Pseudonocardia ammonioxydans</name>
    <dbReference type="NCBI Taxonomy" id="260086"/>
    <lineage>
        <taxon>Bacteria</taxon>
        <taxon>Bacillati</taxon>
        <taxon>Actinomycetota</taxon>
        <taxon>Actinomycetes</taxon>
        <taxon>Pseudonocardiales</taxon>
        <taxon>Pseudonocardiaceae</taxon>
        <taxon>Pseudonocardia</taxon>
    </lineage>
</organism>
<feature type="transmembrane region" description="Helical" evidence="9">
    <location>
        <begin position="89"/>
        <end position="117"/>
    </location>
</feature>
<dbReference type="GO" id="GO:0000155">
    <property type="term" value="F:phosphorelay sensor kinase activity"/>
    <property type="evidence" value="ECO:0007669"/>
    <property type="project" value="InterPro"/>
</dbReference>
<evidence type="ECO:0000256" key="6">
    <source>
        <dbReference type="ARBA" id="ARBA00022777"/>
    </source>
</evidence>
<proteinExistence type="predicted"/>
<dbReference type="Pfam" id="PF07730">
    <property type="entry name" value="HisKA_3"/>
    <property type="match status" value="1"/>
</dbReference>
<dbReference type="GO" id="GO:0046983">
    <property type="term" value="F:protein dimerization activity"/>
    <property type="evidence" value="ECO:0007669"/>
    <property type="project" value="InterPro"/>
</dbReference>
<keyword evidence="5" id="KW-0547">Nucleotide-binding</keyword>
<name>A0A1I4VND5_PSUAM</name>
<keyword evidence="4" id="KW-0808">Transferase</keyword>
<keyword evidence="9" id="KW-1133">Transmembrane helix</keyword>
<keyword evidence="8" id="KW-0902">Two-component regulatory system</keyword>
<keyword evidence="12" id="KW-1185">Reference proteome</keyword>
<dbReference type="STRING" id="260086.SAMN05216207_1006182"/>
<feature type="transmembrane region" description="Helical" evidence="9">
    <location>
        <begin position="137"/>
        <end position="161"/>
    </location>
</feature>
<evidence type="ECO:0000313" key="11">
    <source>
        <dbReference type="EMBL" id="SFN02782.1"/>
    </source>
</evidence>
<dbReference type="Gene3D" id="1.20.5.1930">
    <property type="match status" value="1"/>
</dbReference>
<sequence>MIVAAPGRAPGRSSTGALAALAGRHLAGAVLGALSLPAVLVALVAAPVSAAPALTVAGWERRRLSWVDRRPRAHLPHRSRLPRLLAARAALGLLTVGVLGLLGAGLVVAAGTLAGAVSGGPVAVFDAGPGQVTWATIGWFALPGLLLLFLSISGLGGIGWLDRHAWTALARPSADELERQVSRLNTTLADVVEAVDTERRRIERDLHDGVQQRVVALSILLARAERTTDPQEQQELRARATAETRAVLADLREVTWRIHPAMLDRDGLVTALESLRDRTPRPVRLDTPTRERFGHATETAAYFVASEAITNVIKHAHATSIEVGLRRRADDVVLTVRDDGRGGADPTGPGLSGMAARVAARGGRLRVDSPAGGPSTVEAEIPCG</sequence>
<dbReference type="SUPFAM" id="SSF55874">
    <property type="entry name" value="ATPase domain of HSP90 chaperone/DNA topoisomerase II/histidine kinase"/>
    <property type="match status" value="1"/>
</dbReference>
<comment type="catalytic activity">
    <reaction evidence="1">
        <text>ATP + protein L-histidine = ADP + protein N-phospho-L-histidine.</text>
        <dbReference type="EC" id="2.7.13.3"/>
    </reaction>
</comment>
<dbReference type="EC" id="2.7.13.3" evidence="2"/>
<evidence type="ECO:0000259" key="10">
    <source>
        <dbReference type="SMART" id="SM00387"/>
    </source>
</evidence>
<dbReference type="Gene3D" id="3.30.565.10">
    <property type="entry name" value="Histidine kinase-like ATPase, C-terminal domain"/>
    <property type="match status" value="1"/>
</dbReference>
<keyword evidence="7" id="KW-0067">ATP-binding</keyword>
<keyword evidence="6 11" id="KW-0418">Kinase</keyword>
<evidence type="ECO:0000256" key="1">
    <source>
        <dbReference type="ARBA" id="ARBA00000085"/>
    </source>
</evidence>
<dbReference type="GO" id="GO:0016020">
    <property type="term" value="C:membrane"/>
    <property type="evidence" value="ECO:0007669"/>
    <property type="project" value="InterPro"/>
</dbReference>
<dbReference type="CDD" id="cd16917">
    <property type="entry name" value="HATPase_UhpB-NarQ-NarX-like"/>
    <property type="match status" value="1"/>
</dbReference>
<dbReference type="InterPro" id="IPR011712">
    <property type="entry name" value="Sig_transdc_His_kin_sub3_dim/P"/>
</dbReference>
<evidence type="ECO:0000256" key="5">
    <source>
        <dbReference type="ARBA" id="ARBA00022741"/>
    </source>
</evidence>
<evidence type="ECO:0000256" key="7">
    <source>
        <dbReference type="ARBA" id="ARBA00022840"/>
    </source>
</evidence>
<accession>A0A1I4VND5</accession>
<reference evidence="11 12" key="1">
    <citation type="submission" date="2016-10" db="EMBL/GenBank/DDBJ databases">
        <authorList>
            <person name="de Groot N.N."/>
        </authorList>
    </citation>
    <scope>NUCLEOTIDE SEQUENCE [LARGE SCALE GENOMIC DNA]</scope>
    <source>
        <strain evidence="11 12">CGMCC 4.1877</strain>
    </source>
</reference>
<evidence type="ECO:0000256" key="4">
    <source>
        <dbReference type="ARBA" id="ARBA00022679"/>
    </source>
</evidence>
<evidence type="ECO:0000256" key="8">
    <source>
        <dbReference type="ARBA" id="ARBA00023012"/>
    </source>
</evidence>
<gene>
    <name evidence="11" type="ORF">SAMN05216207_1006182</name>
</gene>
<feature type="transmembrane region" description="Helical" evidence="9">
    <location>
        <begin position="34"/>
        <end position="59"/>
    </location>
</feature>
<protein>
    <recommendedName>
        <fullName evidence="2">histidine kinase</fullName>
        <ecNumber evidence="2">2.7.13.3</ecNumber>
    </recommendedName>
</protein>
<dbReference type="InterPro" id="IPR050482">
    <property type="entry name" value="Sensor_HK_TwoCompSys"/>
</dbReference>
<dbReference type="OrthoDB" id="5241729at2"/>